<dbReference type="InterPro" id="IPR021796">
    <property type="entry name" value="Tll0287-like_dom"/>
</dbReference>
<evidence type="ECO:0000256" key="7">
    <source>
        <dbReference type="ARBA" id="ARBA00022840"/>
    </source>
</evidence>
<feature type="transmembrane region" description="Helical" evidence="9">
    <location>
        <begin position="218"/>
        <end position="239"/>
    </location>
</feature>
<keyword evidence="3" id="KW-0597">Phosphoprotein</keyword>
<reference evidence="11 12" key="1">
    <citation type="submission" date="2020-03" db="EMBL/GenBank/DDBJ databases">
        <title>Genomic Encyclopedia of Type Strains, Phase IV (KMG-IV): sequencing the most valuable type-strain genomes for metagenomic binning, comparative biology and taxonomic classification.</title>
        <authorList>
            <person name="Goeker M."/>
        </authorList>
    </citation>
    <scope>NUCLEOTIDE SEQUENCE [LARGE SCALE GENOMIC DNA]</scope>
    <source>
        <strain evidence="11 12">DSM 24233</strain>
    </source>
</reference>
<dbReference type="Gene3D" id="3.30.450.20">
    <property type="entry name" value="PAS domain"/>
    <property type="match status" value="1"/>
</dbReference>
<feature type="domain" description="Histidine kinase" evidence="10">
    <location>
        <begin position="595"/>
        <end position="804"/>
    </location>
</feature>
<feature type="transmembrane region" description="Helical" evidence="9">
    <location>
        <begin position="12"/>
        <end position="36"/>
    </location>
</feature>
<evidence type="ECO:0000259" key="10">
    <source>
        <dbReference type="PROSITE" id="PS50109"/>
    </source>
</evidence>
<dbReference type="SMART" id="SM00387">
    <property type="entry name" value="HATPase_c"/>
    <property type="match status" value="1"/>
</dbReference>
<dbReference type="EC" id="2.7.13.3" evidence="2"/>
<dbReference type="GO" id="GO:0000155">
    <property type="term" value="F:phosphorelay sensor kinase activity"/>
    <property type="evidence" value="ECO:0007669"/>
    <property type="project" value="InterPro"/>
</dbReference>
<dbReference type="RefSeq" id="WP_167942335.1">
    <property type="nucleotide sequence ID" value="NZ_JAATJA010000004.1"/>
</dbReference>
<evidence type="ECO:0000256" key="9">
    <source>
        <dbReference type="SAM" id="Phobius"/>
    </source>
</evidence>
<evidence type="ECO:0000256" key="3">
    <source>
        <dbReference type="ARBA" id="ARBA00022553"/>
    </source>
</evidence>
<keyword evidence="9" id="KW-0472">Membrane</keyword>
<keyword evidence="7" id="KW-0067">ATP-binding</keyword>
<keyword evidence="4" id="KW-0808">Transferase</keyword>
<dbReference type="Pfam" id="PF11845">
    <property type="entry name" value="Tll0287-like"/>
    <property type="match status" value="1"/>
</dbReference>
<evidence type="ECO:0000313" key="12">
    <source>
        <dbReference type="Proteomes" id="UP000580856"/>
    </source>
</evidence>
<keyword evidence="5" id="KW-0547">Nucleotide-binding</keyword>
<dbReference type="InterPro" id="IPR005467">
    <property type="entry name" value="His_kinase_dom"/>
</dbReference>
<dbReference type="SMART" id="SM00388">
    <property type="entry name" value="HisKA"/>
    <property type="match status" value="1"/>
</dbReference>
<evidence type="ECO:0000256" key="8">
    <source>
        <dbReference type="ARBA" id="ARBA00023012"/>
    </source>
</evidence>
<dbReference type="Proteomes" id="UP000580856">
    <property type="component" value="Unassembled WGS sequence"/>
</dbReference>
<dbReference type="CDD" id="cd00082">
    <property type="entry name" value="HisKA"/>
    <property type="match status" value="1"/>
</dbReference>
<evidence type="ECO:0000256" key="4">
    <source>
        <dbReference type="ARBA" id="ARBA00022679"/>
    </source>
</evidence>
<dbReference type="InterPro" id="IPR003661">
    <property type="entry name" value="HisK_dim/P_dom"/>
</dbReference>
<dbReference type="InterPro" id="IPR036890">
    <property type="entry name" value="HATPase_C_sf"/>
</dbReference>
<protein>
    <recommendedName>
        <fullName evidence="2">histidine kinase</fullName>
        <ecNumber evidence="2">2.7.13.3</ecNumber>
    </recommendedName>
</protein>
<keyword evidence="8" id="KW-0902">Two-component regulatory system</keyword>
<comment type="catalytic activity">
    <reaction evidence="1">
        <text>ATP + protein L-histidine = ADP + protein N-phospho-L-histidine.</text>
        <dbReference type="EC" id="2.7.13.3"/>
    </reaction>
</comment>
<proteinExistence type="predicted"/>
<gene>
    <name evidence="11" type="ORF">GGQ74_002947</name>
</gene>
<evidence type="ECO:0000256" key="1">
    <source>
        <dbReference type="ARBA" id="ARBA00000085"/>
    </source>
</evidence>
<dbReference type="InterPro" id="IPR036097">
    <property type="entry name" value="HisK_dim/P_sf"/>
</dbReference>
<dbReference type="SUPFAM" id="SSF55785">
    <property type="entry name" value="PYP-like sensor domain (PAS domain)"/>
    <property type="match status" value="1"/>
</dbReference>
<dbReference type="InterPro" id="IPR003594">
    <property type="entry name" value="HATPase_dom"/>
</dbReference>
<dbReference type="SUPFAM" id="SSF47384">
    <property type="entry name" value="Homodimeric domain of signal transducing histidine kinase"/>
    <property type="match status" value="1"/>
</dbReference>
<accession>A0A846QQJ0</accession>
<evidence type="ECO:0000256" key="2">
    <source>
        <dbReference type="ARBA" id="ARBA00012438"/>
    </source>
</evidence>
<dbReference type="EMBL" id="JAATJA010000004">
    <property type="protein sequence ID" value="NJB69250.1"/>
    <property type="molecule type" value="Genomic_DNA"/>
</dbReference>
<name>A0A846QQJ0_9BACT</name>
<dbReference type="AlphaFoldDB" id="A0A846QQJ0"/>
<dbReference type="PANTHER" id="PTHR43065">
    <property type="entry name" value="SENSOR HISTIDINE KINASE"/>
    <property type="match status" value="1"/>
</dbReference>
<sequence>MRVTKPTKLQTRFLIGLAGIALGGGLLFACGLYFHLRSLLETEVASKAELMLNQVEAVRTYVRSTLRPTMYRVLPKDQFIIEAMSTSYISRKVMDGMASGDVTPHNYRRVAINARNPHYEANKREIELIRYFREHPSATTFSRFDTIAGQQFYITARPVTFVTSCMNCHGSPDKAPRELIERYGSQRGFGHEADVVAGVTSVTLPVGSALSRIRGATLGYISLAVAGALLFFGIVNVLFNRVVVHNLRRLTDVLGHHFTEQADTDVLDRLGKGDEIEDVMHGVEELAAHLSTARRELEHYAVNLRRMVDDRTADLSLEAMERRTDVMLFVSLLDTLNVSHTRRELIEASLPRIGQRFKARRAAFICTLASQNFYSWPVPDVRPPLPDDWQRIVASGEALVFHDRAYVPVRSSDHTVEGYLYLETGDNAEIEPGQVRDVLVALGQQLGIAMENLNALDTLLTQNDLLGSIFEGIADPLLLMDGGCRVVLANQAARVLGASQADEGIDAAPRLLGLDPNNGSGCPLQSVLGRGTPLSYEEEIPGGRTFQVSVYPVRGGQNRDGRAVVYAREVTAEKLMLTRMQHNEKLVTVGKLAAGLAHEINNPLGIIACYAELLRSAAGGDQQRADLDVILRHTRQAQRVLQELLNFARPRKASDGPCDPGDVLRMVCDVFAVQAEARHVNLTTELPVALPLIKADPASLEQILSNLLLNALDAVARDTGQVHLRAVHDATRCEVLIIVADNGPGIPRENLGRIFDPFFTTKDVGRGTGLGLAVVYGLVREMGATIDVENRDGAQFTLTFPVPEDTDATDADTQRPA</sequence>
<keyword evidence="12" id="KW-1185">Reference proteome</keyword>
<dbReference type="Pfam" id="PF00512">
    <property type="entry name" value="HisKA"/>
    <property type="match status" value="1"/>
</dbReference>
<organism evidence="11 12">
    <name type="scientific">Desulfobaculum xiamenense</name>
    <dbReference type="NCBI Taxonomy" id="995050"/>
    <lineage>
        <taxon>Bacteria</taxon>
        <taxon>Pseudomonadati</taxon>
        <taxon>Thermodesulfobacteriota</taxon>
        <taxon>Desulfovibrionia</taxon>
        <taxon>Desulfovibrionales</taxon>
        <taxon>Desulfovibrionaceae</taxon>
        <taxon>Desulfobaculum</taxon>
    </lineage>
</organism>
<evidence type="ECO:0000313" key="11">
    <source>
        <dbReference type="EMBL" id="NJB69250.1"/>
    </source>
</evidence>
<dbReference type="Pfam" id="PF02518">
    <property type="entry name" value="HATPase_c"/>
    <property type="match status" value="1"/>
</dbReference>
<dbReference type="Gene3D" id="1.10.287.130">
    <property type="match status" value="1"/>
</dbReference>
<dbReference type="InterPro" id="IPR004358">
    <property type="entry name" value="Sig_transdc_His_kin-like_C"/>
</dbReference>
<dbReference type="InterPro" id="IPR035965">
    <property type="entry name" value="PAS-like_dom_sf"/>
</dbReference>
<dbReference type="PROSITE" id="PS51257">
    <property type="entry name" value="PROKAR_LIPOPROTEIN"/>
    <property type="match status" value="1"/>
</dbReference>
<dbReference type="PANTHER" id="PTHR43065:SF10">
    <property type="entry name" value="PEROXIDE STRESS-ACTIVATED HISTIDINE KINASE MAK3"/>
    <property type="match status" value="1"/>
</dbReference>
<keyword evidence="9" id="KW-0812">Transmembrane</keyword>
<dbReference type="PRINTS" id="PR00344">
    <property type="entry name" value="BCTRLSENSOR"/>
</dbReference>
<dbReference type="Gene3D" id="3.30.565.10">
    <property type="entry name" value="Histidine kinase-like ATPase, C-terminal domain"/>
    <property type="match status" value="1"/>
</dbReference>
<dbReference type="GO" id="GO:0005524">
    <property type="term" value="F:ATP binding"/>
    <property type="evidence" value="ECO:0007669"/>
    <property type="project" value="UniProtKB-KW"/>
</dbReference>
<dbReference type="SUPFAM" id="SSF55874">
    <property type="entry name" value="ATPase domain of HSP90 chaperone/DNA topoisomerase II/histidine kinase"/>
    <property type="match status" value="1"/>
</dbReference>
<keyword evidence="9" id="KW-1133">Transmembrane helix</keyword>
<evidence type="ECO:0000256" key="5">
    <source>
        <dbReference type="ARBA" id="ARBA00022741"/>
    </source>
</evidence>
<keyword evidence="6 11" id="KW-0418">Kinase</keyword>
<comment type="caution">
    <text evidence="11">The sequence shown here is derived from an EMBL/GenBank/DDBJ whole genome shotgun (WGS) entry which is preliminary data.</text>
</comment>
<evidence type="ECO:0000256" key="6">
    <source>
        <dbReference type="ARBA" id="ARBA00022777"/>
    </source>
</evidence>
<dbReference type="PROSITE" id="PS50109">
    <property type="entry name" value="HIS_KIN"/>
    <property type="match status" value="1"/>
</dbReference>